<protein>
    <recommendedName>
        <fullName evidence="5">Phosphohydrolase</fullName>
    </recommendedName>
</protein>
<proteinExistence type="predicted"/>
<dbReference type="Proteomes" id="UP000185687">
    <property type="component" value="Unassembled WGS sequence"/>
</dbReference>
<dbReference type="Gene3D" id="1.10.3210.10">
    <property type="entry name" value="Hypothetical protein af1432"/>
    <property type="match status" value="1"/>
</dbReference>
<evidence type="ECO:0000313" key="3">
    <source>
        <dbReference type="Proteomes" id="UP000185687"/>
    </source>
</evidence>
<name>A0A1N7F1L1_9EURY</name>
<evidence type="ECO:0000313" key="2">
    <source>
        <dbReference type="EMBL" id="SIR94273.1"/>
    </source>
</evidence>
<dbReference type="Proteomes" id="UP000187321">
    <property type="component" value="Chromosome"/>
</dbReference>
<dbReference type="OrthoDB" id="268600at2157"/>
<reference evidence="2 3" key="2">
    <citation type="submission" date="2017-01" db="EMBL/GenBank/DDBJ databases">
        <authorList>
            <person name="Mah S.A."/>
            <person name="Swanson W.J."/>
            <person name="Moy G.W."/>
            <person name="Vacquier V.D."/>
        </authorList>
    </citation>
    <scope>NUCLEOTIDE SEQUENCE [LARGE SCALE GENOMIC DNA]</scope>
    <source>
        <strain evidence="2 3">CGMCC 1.8909</strain>
    </source>
</reference>
<dbReference type="AlphaFoldDB" id="A0A1N7F1L1"/>
<dbReference type="EMBL" id="CP019327">
    <property type="protein sequence ID" value="APX97477.1"/>
    <property type="molecule type" value="Genomic_DNA"/>
</dbReference>
<accession>A0A1N7F1L1</accession>
<dbReference type="STRING" id="588898.BB347_13155"/>
<keyword evidence="3" id="KW-1185">Reference proteome</keyword>
<evidence type="ECO:0008006" key="5">
    <source>
        <dbReference type="Google" id="ProtNLM"/>
    </source>
</evidence>
<dbReference type="RefSeq" id="WP_076583001.1">
    <property type="nucleotide sequence ID" value="NZ_CP019327.1"/>
</dbReference>
<evidence type="ECO:0000313" key="1">
    <source>
        <dbReference type="EMBL" id="APX97477.1"/>
    </source>
</evidence>
<dbReference type="KEGG" id="hda:BB347_13155"/>
<evidence type="ECO:0000313" key="4">
    <source>
        <dbReference type="Proteomes" id="UP000187321"/>
    </source>
</evidence>
<gene>
    <name evidence="1" type="ORF">BB347_13155</name>
    <name evidence="2" type="ORF">SAMN05421809_2943</name>
</gene>
<organism evidence="2 3">
    <name type="scientific">Natronorubrum daqingense</name>
    <dbReference type="NCBI Taxonomy" id="588898"/>
    <lineage>
        <taxon>Archaea</taxon>
        <taxon>Methanobacteriati</taxon>
        <taxon>Methanobacteriota</taxon>
        <taxon>Stenosarchaea group</taxon>
        <taxon>Halobacteria</taxon>
        <taxon>Halobacteriales</taxon>
        <taxon>Natrialbaceae</taxon>
        <taxon>Natronorubrum</taxon>
    </lineage>
</organism>
<dbReference type="SUPFAM" id="SSF109604">
    <property type="entry name" value="HD-domain/PDEase-like"/>
    <property type="match status" value="1"/>
</dbReference>
<dbReference type="GeneID" id="30956908"/>
<dbReference type="EMBL" id="FTNP01000005">
    <property type="protein sequence ID" value="SIR94273.1"/>
    <property type="molecule type" value="Genomic_DNA"/>
</dbReference>
<sequence length="243" mass="26301">MNGLGGDENGSLERRLEQLEDELATLRRTQRTSHEGGSALRTRVEAVVGELQALLAEANGGHGTIDTRTGGRITPLEADPDALSLDDIAHALSHLTRFAGQGTEFYSVARHSVHVSHEVEARGGSRDAIRWGLLHDATEAYLADVPAPVKRSLPGYTRAEANLAEVVREAFEIDLSSADERLVDAADSAVGRDELARYLPNGDHERPTLECEPPVLERGEDVAALFVQRARALGFAVHSSRTE</sequence>
<reference evidence="1 4" key="1">
    <citation type="submission" date="2017-01" db="EMBL/GenBank/DDBJ databases">
        <title>Complete genome sequence of Haloterrigena daqingensis type strain (JX313T).</title>
        <authorList>
            <person name="Shuang W."/>
        </authorList>
    </citation>
    <scope>NUCLEOTIDE SEQUENCE [LARGE SCALE GENOMIC DNA]</scope>
    <source>
        <strain evidence="1 4">JX313</strain>
    </source>
</reference>